<sequence length="72" mass="8249">MADTTALYALRFPDGSVSLYIDEHYAKDRGVDPSRLVRVEIPRELFQTGTVQEMREYVALYLETHQQQTGTA</sequence>
<organism evidence="1 2">
    <name type="scientific">Nitrospira moscoviensis</name>
    <dbReference type="NCBI Taxonomy" id="42253"/>
    <lineage>
        <taxon>Bacteria</taxon>
        <taxon>Pseudomonadati</taxon>
        <taxon>Nitrospirota</taxon>
        <taxon>Nitrospiria</taxon>
        <taxon>Nitrospirales</taxon>
        <taxon>Nitrospiraceae</taxon>
        <taxon>Nitrospira</taxon>
    </lineage>
</organism>
<dbReference type="Proteomes" id="UP000069205">
    <property type="component" value="Chromosome"/>
</dbReference>
<dbReference type="RefSeq" id="WP_053380034.1">
    <property type="nucleotide sequence ID" value="NZ_CP011801.1"/>
</dbReference>
<gene>
    <name evidence="1" type="ORF">NITMOv2_2529</name>
</gene>
<dbReference type="STRING" id="42253.NITMOv2_2529"/>
<proteinExistence type="predicted"/>
<keyword evidence="2" id="KW-1185">Reference proteome</keyword>
<dbReference type="OrthoDB" id="9799255at2"/>
<dbReference type="KEGG" id="nmv:NITMOv2_2529"/>
<dbReference type="AlphaFoldDB" id="A0A0K2GEC7"/>
<reference evidence="1 2" key="1">
    <citation type="journal article" date="2015" name="Proc. Natl. Acad. Sci. U.S.A.">
        <title>Expanded metabolic versatility of ubiquitous nitrite-oxidizing bacteria from the genus Nitrospira.</title>
        <authorList>
            <person name="Koch H."/>
            <person name="Lucker S."/>
            <person name="Albertsen M."/>
            <person name="Kitzinger K."/>
            <person name="Herbold C."/>
            <person name="Spieck E."/>
            <person name="Nielsen P.H."/>
            <person name="Wagner M."/>
            <person name="Daims H."/>
        </authorList>
    </citation>
    <scope>NUCLEOTIDE SEQUENCE [LARGE SCALE GENOMIC DNA]</scope>
    <source>
        <strain evidence="1 2">NSP M-1</strain>
    </source>
</reference>
<name>A0A0K2GEC7_NITMO</name>
<dbReference type="EMBL" id="CP011801">
    <property type="protein sequence ID" value="ALA58942.1"/>
    <property type="molecule type" value="Genomic_DNA"/>
</dbReference>
<dbReference type="PATRIC" id="fig|42253.5.peg.2493"/>
<evidence type="ECO:0000313" key="1">
    <source>
        <dbReference type="EMBL" id="ALA58942.1"/>
    </source>
</evidence>
<protein>
    <submittedName>
        <fullName evidence="1">Uncharacterized protein</fullName>
    </submittedName>
</protein>
<evidence type="ECO:0000313" key="2">
    <source>
        <dbReference type="Proteomes" id="UP000069205"/>
    </source>
</evidence>
<accession>A0A0K2GEC7</accession>